<dbReference type="RefSeq" id="WP_176950368.1">
    <property type="nucleotide sequence ID" value="NZ_JABXYK010000008.1"/>
</dbReference>
<proteinExistence type="predicted"/>
<evidence type="ECO:0000313" key="2">
    <source>
        <dbReference type="EMBL" id="NVP56384.1"/>
    </source>
</evidence>
<keyword evidence="3" id="KW-1185">Reference proteome</keyword>
<feature type="region of interest" description="Disordered" evidence="1">
    <location>
        <begin position="126"/>
        <end position="145"/>
    </location>
</feature>
<gene>
    <name evidence="2" type="ORF">HV823_14090</name>
</gene>
<dbReference type="Proteomes" id="UP000659172">
    <property type="component" value="Unassembled WGS sequence"/>
</dbReference>
<reference evidence="2 3" key="1">
    <citation type="submission" date="2020-06" db="EMBL/GenBank/DDBJ databases">
        <title>Rhizobium sp.nov. isolated from the tomato plant.</title>
        <authorList>
            <person name="Thin K.K."/>
            <person name="Zhang X."/>
            <person name="He S."/>
        </authorList>
    </citation>
    <scope>NUCLEOTIDE SEQUENCE [LARGE SCALE GENOMIC DNA]</scope>
    <source>
        <strain evidence="2 3">DBTS2</strain>
    </source>
</reference>
<feature type="region of interest" description="Disordered" evidence="1">
    <location>
        <begin position="355"/>
        <end position="375"/>
    </location>
</feature>
<sequence>MNSHRALSPLLVRASVGDILESKTFSRSGRLRAFLSYVVECELAGKAQQLKGYTIGVDVFARPEGFDAGSDPIVRVQAGKLRKLLDQYYETEGADVPLRIRIPVGSYAPVYEWRHADVQDATVGRNASTAALPSDSPSAPVMPFRPREERRTLSYRCWKPAPISSHLALLTLLPLLVLAPVSYSELSANSIENARVYVENARAELDKGAELPSIRIERCWPGTDACRQLAEAIERAARYYKTVRLVEGRSEGKETPLAYRIRIETTRDGGEIYARLIHEQSNVTVYADHFPAGELDDSASAYHAFRFATRALSANGRLYIHAGSNGLSSSTMICLQAAESGRNACLREHQKVAAAGVPPVPDPASENAMADRPDR</sequence>
<dbReference type="EMBL" id="JABXYK010000008">
    <property type="protein sequence ID" value="NVP56384.1"/>
    <property type="molecule type" value="Genomic_DNA"/>
</dbReference>
<accession>A0ABX2QJ80</accession>
<comment type="caution">
    <text evidence="2">The sequence shown here is derived from an EMBL/GenBank/DDBJ whole genome shotgun (WGS) entry which is preliminary data.</text>
</comment>
<evidence type="ECO:0000256" key="1">
    <source>
        <dbReference type="SAM" id="MobiDB-lite"/>
    </source>
</evidence>
<protein>
    <submittedName>
        <fullName evidence="2">Uncharacterized protein</fullName>
    </submittedName>
</protein>
<feature type="compositionally biased region" description="Polar residues" evidence="1">
    <location>
        <begin position="126"/>
        <end position="137"/>
    </location>
</feature>
<evidence type="ECO:0000313" key="3">
    <source>
        <dbReference type="Proteomes" id="UP000659172"/>
    </source>
</evidence>
<organism evidence="2 3">
    <name type="scientific">Mycoplana rhizolycopersici</name>
    <dbReference type="NCBI Taxonomy" id="2746702"/>
    <lineage>
        <taxon>Bacteria</taxon>
        <taxon>Pseudomonadati</taxon>
        <taxon>Pseudomonadota</taxon>
        <taxon>Alphaproteobacteria</taxon>
        <taxon>Hyphomicrobiales</taxon>
        <taxon>Rhizobiaceae</taxon>
        <taxon>Mycoplana</taxon>
    </lineage>
</organism>
<name>A0ABX2QJ80_9HYPH</name>